<dbReference type="EMBL" id="WUPT01000004">
    <property type="protein sequence ID" value="MXQ09702.1"/>
    <property type="molecule type" value="Genomic_DNA"/>
</dbReference>
<dbReference type="AlphaFoldDB" id="A0A7C9IKL9"/>
<evidence type="ECO:0000313" key="3">
    <source>
        <dbReference type="Proteomes" id="UP000480350"/>
    </source>
</evidence>
<keyword evidence="1" id="KW-0812">Transmembrane</keyword>
<protein>
    <submittedName>
        <fullName evidence="2">Uncharacterized protein</fullName>
    </submittedName>
</protein>
<gene>
    <name evidence="2" type="ORF">GQ651_17795</name>
</gene>
<keyword evidence="1" id="KW-0472">Membrane</keyword>
<evidence type="ECO:0000256" key="1">
    <source>
        <dbReference type="SAM" id="Phobius"/>
    </source>
</evidence>
<organism evidence="2 3">
    <name type="scientific">Kangsaoukella pontilimi</name>
    <dbReference type="NCBI Taxonomy" id="2691042"/>
    <lineage>
        <taxon>Bacteria</taxon>
        <taxon>Pseudomonadati</taxon>
        <taxon>Pseudomonadota</taxon>
        <taxon>Alphaproteobacteria</taxon>
        <taxon>Rhodobacterales</taxon>
        <taxon>Paracoccaceae</taxon>
        <taxon>Kangsaoukella</taxon>
    </lineage>
</organism>
<proteinExistence type="predicted"/>
<dbReference type="RefSeq" id="WP_160765628.1">
    <property type="nucleotide sequence ID" value="NZ_WUPT01000004.1"/>
</dbReference>
<evidence type="ECO:0000313" key="2">
    <source>
        <dbReference type="EMBL" id="MXQ09702.1"/>
    </source>
</evidence>
<keyword evidence="3" id="KW-1185">Reference proteome</keyword>
<reference evidence="2 3" key="2">
    <citation type="submission" date="2020-03" db="EMBL/GenBank/DDBJ databases">
        <title>Kangsaoukella pontilimi gen. nov., sp. nov., a new member of the family Rhodobacteraceae isolated from a tidal mudflat.</title>
        <authorList>
            <person name="Kim I.S."/>
        </authorList>
    </citation>
    <scope>NUCLEOTIDE SEQUENCE [LARGE SCALE GENOMIC DNA]</scope>
    <source>
        <strain evidence="2 3">GH1-50</strain>
    </source>
</reference>
<dbReference type="Proteomes" id="UP000480350">
    <property type="component" value="Unassembled WGS sequence"/>
</dbReference>
<comment type="caution">
    <text evidence="2">The sequence shown here is derived from an EMBL/GenBank/DDBJ whole genome shotgun (WGS) entry which is preliminary data.</text>
</comment>
<reference evidence="2 3" key="1">
    <citation type="submission" date="2019-12" db="EMBL/GenBank/DDBJ databases">
        <authorList>
            <person name="Lee S.D."/>
        </authorList>
    </citation>
    <scope>NUCLEOTIDE SEQUENCE [LARGE SCALE GENOMIC DNA]</scope>
    <source>
        <strain evidence="2 3">GH1-50</strain>
    </source>
</reference>
<keyword evidence="1" id="KW-1133">Transmembrane helix</keyword>
<sequence>MFLLAAGLLFAIYFANVILGASGNASFMGDVSEMLVLFASSICFTVAILRAEKKKKNKS</sequence>
<feature type="transmembrane region" description="Helical" evidence="1">
    <location>
        <begin position="30"/>
        <end position="49"/>
    </location>
</feature>
<name>A0A7C9IKL9_9RHOB</name>
<accession>A0A7C9IKL9</accession>